<sequence>MLASLDDIAPRDDRTREVLRQKHPPAPEDLTLPEPAGEDYPPPSIVGEGDVRKAIASFRPGSAGGPDGLRPGHLVALISRKAGEAGARLLASLTGSSQGLKISQGHKSSQVLKISQGHKSSQSLKISRGHKSSQGLKISRGHKSSQSLKISRGHKSSQGLKSSQGYKSSQGLKISQGHSYPEGKSIEYLESNSLPQIAHEIFVSRSLSVGIVGADSLSCGIHDYKNSSALHVMGERRIFGALPFKPKCQDECNGTKNVECTVKLQKNKYWESWSAFWTLTILAVMVVDTYYAATDPRGKLVGCKTMVFAHMNCDITTGVTVALLQMIFWRQSDQLAQIWNHVNSLGQKVSLNYAFTAVLAFIIIFPAAANAIVYILFLRNYTPAISLVAACSKAMLIAFFYLILAIIYHHGMQITGSYLMTVLQPITETFKKEMENRSHRINWHSPNDVENNQTKISNIQPLDYQNTRSTKSEIGKNRRLLLPILVKNAWHETELQLMKDEILDAYCLLADIKTYCERPLAVVMYCLIIWLLTSAFYLTLWPVMKIQQRIVGSSHLVVAVVPLFYLLNSNHCLRKQLYHMKWMLTYLAHRKTNTYEYKKEQ</sequence>
<keyword evidence="3" id="KW-1185">Reference proteome</keyword>
<proteinExistence type="predicted"/>
<feature type="transmembrane region" description="Helical" evidence="2">
    <location>
        <begin position="273"/>
        <end position="293"/>
    </location>
</feature>
<feature type="transmembrane region" description="Helical" evidence="2">
    <location>
        <begin position="522"/>
        <end position="544"/>
    </location>
</feature>
<dbReference type="KEGG" id="hazt:125179009"/>
<feature type="transmembrane region" description="Helical" evidence="2">
    <location>
        <begin position="384"/>
        <end position="408"/>
    </location>
</feature>
<evidence type="ECO:0000313" key="3">
    <source>
        <dbReference type="Proteomes" id="UP000694843"/>
    </source>
</evidence>
<name>A0A979FS55_HYAAZ</name>
<feature type="region of interest" description="Disordered" evidence="1">
    <location>
        <begin position="1"/>
        <end position="48"/>
    </location>
</feature>
<evidence type="ECO:0000256" key="2">
    <source>
        <dbReference type="SAM" id="Phobius"/>
    </source>
</evidence>
<gene>
    <name evidence="4" type="primary">LOC125179009</name>
</gene>
<dbReference type="AlphaFoldDB" id="A0A979FS55"/>
<organism evidence="3 4">
    <name type="scientific">Hyalella azteca</name>
    <name type="common">Amphipod</name>
    <dbReference type="NCBI Taxonomy" id="294128"/>
    <lineage>
        <taxon>Eukaryota</taxon>
        <taxon>Metazoa</taxon>
        <taxon>Ecdysozoa</taxon>
        <taxon>Arthropoda</taxon>
        <taxon>Crustacea</taxon>
        <taxon>Multicrustacea</taxon>
        <taxon>Malacostraca</taxon>
        <taxon>Eumalacostraca</taxon>
        <taxon>Peracarida</taxon>
        <taxon>Amphipoda</taxon>
        <taxon>Senticaudata</taxon>
        <taxon>Talitrida</taxon>
        <taxon>Talitroidea</taxon>
        <taxon>Hyalellidae</taxon>
        <taxon>Hyalella</taxon>
    </lineage>
</organism>
<evidence type="ECO:0000256" key="1">
    <source>
        <dbReference type="SAM" id="MobiDB-lite"/>
    </source>
</evidence>
<feature type="transmembrane region" description="Helical" evidence="2">
    <location>
        <begin position="305"/>
        <end position="329"/>
    </location>
</feature>
<evidence type="ECO:0000313" key="4">
    <source>
        <dbReference type="RefSeq" id="XP_047739991.1"/>
    </source>
</evidence>
<dbReference type="RefSeq" id="XP_047739991.1">
    <property type="nucleotide sequence ID" value="XM_047884035.1"/>
</dbReference>
<dbReference type="OrthoDB" id="6382962at2759"/>
<accession>A0A979FS55</accession>
<dbReference type="GeneID" id="125179009"/>
<feature type="compositionally biased region" description="Polar residues" evidence="1">
    <location>
        <begin position="109"/>
        <end position="125"/>
    </location>
</feature>
<feature type="compositionally biased region" description="Polar residues" evidence="1">
    <location>
        <begin position="156"/>
        <end position="175"/>
    </location>
</feature>
<feature type="transmembrane region" description="Helical" evidence="2">
    <location>
        <begin position="550"/>
        <end position="567"/>
    </location>
</feature>
<dbReference type="Proteomes" id="UP000694843">
    <property type="component" value="Unplaced"/>
</dbReference>
<feature type="non-terminal residue" evidence="4">
    <location>
        <position position="601"/>
    </location>
</feature>
<feature type="region of interest" description="Disordered" evidence="1">
    <location>
        <begin position="109"/>
        <end position="175"/>
    </location>
</feature>
<feature type="compositionally biased region" description="Basic and acidic residues" evidence="1">
    <location>
        <begin position="8"/>
        <end position="20"/>
    </location>
</feature>
<protein>
    <submittedName>
        <fullName evidence="4">Uncharacterized protein LOC125179009</fullName>
    </submittedName>
</protein>
<feature type="transmembrane region" description="Helical" evidence="2">
    <location>
        <begin position="350"/>
        <end position="378"/>
    </location>
</feature>
<keyword evidence="2" id="KW-0812">Transmembrane</keyword>
<keyword evidence="2" id="KW-1133">Transmembrane helix</keyword>
<reference evidence="4" key="1">
    <citation type="submission" date="2025-08" db="UniProtKB">
        <authorList>
            <consortium name="RefSeq"/>
        </authorList>
    </citation>
    <scope>IDENTIFICATION</scope>
    <source>
        <tissue evidence="4">Whole organism</tissue>
    </source>
</reference>
<keyword evidence="2" id="KW-0472">Membrane</keyword>